<dbReference type="Proteomes" id="UP000789860">
    <property type="component" value="Unassembled WGS sequence"/>
</dbReference>
<feature type="non-terminal residue" evidence="1">
    <location>
        <position position="1"/>
    </location>
</feature>
<gene>
    <name evidence="1" type="ORF">SCALOS_LOCUS7632</name>
</gene>
<sequence length="126" mass="14356">TLVIKDNTALDDNLKLLSEIKVAVNRNSFWDSLNKKVIAISQLYAEILRAHKTKSSFYIQSNYPFSVSHPSTDSVTNTFLAFKEADNNDEELLIDEEFEEEQDDLDNVTIDFLNLETHSAENQAAK</sequence>
<dbReference type="EMBL" id="CAJVPM010017565">
    <property type="protein sequence ID" value="CAG8620501.1"/>
    <property type="molecule type" value="Genomic_DNA"/>
</dbReference>
<keyword evidence="2" id="KW-1185">Reference proteome</keyword>
<evidence type="ECO:0000313" key="1">
    <source>
        <dbReference type="EMBL" id="CAG8620501.1"/>
    </source>
</evidence>
<organism evidence="1 2">
    <name type="scientific">Scutellospora calospora</name>
    <dbReference type="NCBI Taxonomy" id="85575"/>
    <lineage>
        <taxon>Eukaryota</taxon>
        <taxon>Fungi</taxon>
        <taxon>Fungi incertae sedis</taxon>
        <taxon>Mucoromycota</taxon>
        <taxon>Glomeromycotina</taxon>
        <taxon>Glomeromycetes</taxon>
        <taxon>Diversisporales</taxon>
        <taxon>Gigasporaceae</taxon>
        <taxon>Scutellospora</taxon>
    </lineage>
</organism>
<proteinExistence type="predicted"/>
<name>A0ACA9N0L3_9GLOM</name>
<evidence type="ECO:0000313" key="2">
    <source>
        <dbReference type="Proteomes" id="UP000789860"/>
    </source>
</evidence>
<protein>
    <submittedName>
        <fullName evidence="1">8683_t:CDS:1</fullName>
    </submittedName>
</protein>
<comment type="caution">
    <text evidence="1">The sequence shown here is derived from an EMBL/GenBank/DDBJ whole genome shotgun (WGS) entry which is preliminary data.</text>
</comment>
<reference evidence="1" key="1">
    <citation type="submission" date="2021-06" db="EMBL/GenBank/DDBJ databases">
        <authorList>
            <person name="Kallberg Y."/>
            <person name="Tangrot J."/>
            <person name="Rosling A."/>
        </authorList>
    </citation>
    <scope>NUCLEOTIDE SEQUENCE</scope>
    <source>
        <strain evidence="1">AU212A</strain>
    </source>
</reference>
<accession>A0ACA9N0L3</accession>